<proteinExistence type="inferred from homology"/>
<feature type="transmembrane region" description="Helical" evidence="7">
    <location>
        <begin position="249"/>
        <end position="270"/>
    </location>
</feature>
<protein>
    <recommendedName>
        <fullName evidence="10">Protein NSG2</fullName>
    </recommendedName>
</protein>
<dbReference type="HOGENOM" id="CLU_088332_0_0_1"/>
<evidence type="ECO:0000256" key="6">
    <source>
        <dbReference type="ARBA" id="ARBA00023136"/>
    </source>
</evidence>
<evidence type="ECO:0000256" key="7">
    <source>
        <dbReference type="SAM" id="Phobius"/>
    </source>
</evidence>
<evidence type="ECO:0000256" key="4">
    <source>
        <dbReference type="ARBA" id="ARBA00022824"/>
    </source>
</evidence>
<dbReference type="AlphaFoldDB" id="G8JUI6"/>
<evidence type="ECO:0000256" key="5">
    <source>
        <dbReference type="ARBA" id="ARBA00022989"/>
    </source>
</evidence>
<dbReference type="GO" id="GO:0016126">
    <property type="term" value="P:sterol biosynthetic process"/>
    <property type="evidence" value="ECO:0007669"/>
    <property type="project" value="TreeGrafter"/>
</dbReference>
<name>G8JUI6_ERECY</name>
<dbReference type="InterPro" id="IPR025929">
    <property type="entry name" value="INSIG_fam"/>
</dbReference>
<evidence type="ECO:0000256" key="3">
    <source>
        <dbReference type="ARBA" id="ARBA00022692"/>
    </source>
</evidence>
<evidence type="ECO:0000256" key="2">
    <source>
        <dbReference type="ARBA" id="ARBA00007475"/>
    </source>
</evidence>
<dbReference type="eggNOG" id="ENOG502QX4Q">
    <property type="taxonomic scope" value="Eukaryota"/>
</dbReference>
<reference evidence="9" key="1">
    <citation type="journal article" date="2012" name="G3 (Bethesda)">
        <title>Pichia sorbitophila, an interspecies yeast hybrid reveals early steps of genome resolution following polyploidization.</title>
        <authorList>
            <person name="Leh Louis V."/>
            <person name="Despons L."/>
            <person name="Friedrich A."/>
            <person name="Martin T."/>
            <person name="Durrens P."/>
            <person name="Casaregola S."/>
            <person name="Neuveglise C."/>
            <person name="Fairhead C."/>
            <person name="Marck C."/>
            <person name="Cruz J.A."/>
            <person name="Straub M.L."/>
            <person name="Kugler V."/>
            <person name="Sacerdot C."/>
            <person name="Uzunov Z."/>
            <person name="Thierry A."/>
            <person name="Weiss S."/>
            <person name="Bleykasten C."/>
            <person name="De Montigny J."/>
            <person name="Jacques N."/>
            <person name="Jung P."/>
            <person name="Lemaire M."/>
            <person name="Mallet S."/>
            <person name="Morel G."/>
            <person name="Richard G.F."/>
            <person name="Sarkar A."/>
            <person name="Savel G."/>
            <person name="Schacherer J."/>
            <person name="Seret M.L."/>
            <person name="Talla E."/>
            <person name="Samson G."/>
            <person name="Jubin C."/>
            <person name="Poulain J."/>
            <person name="Vacherie B."/>
            <person name="Barbe V."/>
            <person name="Pelletier E."/>
            <person name="Sherman D.J."/>
            <person name="Westhof E."/>
            <person name="Weissenbach J."/>
            <person name="Baret P.V."/>
            <person name="Wincker P."/>
            <person name="Gaillardin C."/>
            <person name="Dujon B."/>
            <person name="Souciet J.L."/>
        </authorList>
    </citation>
    <scope>NUCLEOTIDE SEQUENCE [LARGE SCALE GENOMIC DNA]</scope>
    <source>
        <strain evidence="9">CBS 270.75 / DBVPG 7215 / KCTC 17166 / NRRL Y-17582</strain>
    </source>
</reference>
<keyword evidence="6 7" id="KW-0472">Membrane</keyword>
<dbReference type="OrthoDB" id="205546at2759"/>
<evidence type="ECO:0000313" key="9">
    <source>
        <dbReference type="Proteomes" id="UP000006790"/>
    </source>
</evidence>
<dbReference type="FunCoup" id="G8JUI6">
    <property type="interactions" value="24"/>
</dbReference>
<comment type="subcellular location">
    <subcellularLocation>
        <location evidence="1">Endoplasmic reticulum membrane</location>
        <topology evidence="1">Multi-pass membrane protein</topology>
    </subcellularLocation>
</comment>
<gene>
    <name evidence="8" type="ordered locus">Ecym_6391</name>
</gene>
<dbReference type="InParanoid" id="G8JUI6"/>
<comment type="similarity">
    <text evidence="2">Belongs to the INSIG family.</text>
</comment>
<keyword evidence="4" id="KW-0256">Endoplasmic reticulum</keyword>
<organism evidence="8 9">
    <name type="scientific">Eremothecium cymbalariae (strain CBS 270.75 / DBVPG 7215 / KCTC 17166 / NRRL Y-17582)</name>
    <name type="common">Yeast</name>
    <dbReference type="NCBI Taxonomy" id="931890"/>
    <lineage>
        <taxon>Eukaryota</taxon>
        <taxon>Fungi</taxon>
        <taxon>Dikarya</taxon>
        <taxon>Ascomycota</taxon>
        <taxon>Saccharomycotina</taxon>
        <taxon>Saccharomycetes</taxon>
        <taxon>Saccharomycetales</taxon>
        <taxon>Saccharomycetaceae</taxon>
        <taxon>Eremothecium</taxon>
    </lineage>
</organism>
<feature type="transmembrane region" description="Helical" evidence="7">
    <location>
        <begin position="177"/>
        <end position="193"/>
    </location>
</feature>
<feature type="transmembrane region" description="Helical" evidence="7">
    <location>
        <begin position="213"/>
        <end position="237"/>
    </location>
</feature>
<dbReference type="GeneID" id="11469148"/>
<dbReference type="EMBL" id="CP002502">
    <property type="protein sequence ID" value="AET40766.1"/>
    <property type="molecule type" value="Genomic_DNA"/>
</dbReference>
<evidence type="ECO:0008006" key="10">
    <source>
        <dbReference type="Google" id="ProtNLM"/>
    </source>
</evidence>
<dbReference type="KEGG" id="erc:Ecym_6391"/>
<sequence>MSKKKQTNGVSTTAVDSREEGPLFVAPSTDSISMLLKPQLFGIYDEEIVESEDTEIYEEAKKSAGRALDESALAAAAAAAPRSTLQKYIHYVCSLVVLGVSGIAYHELSRNLHDNHLLHEELASRPLVLGVKVCQQLSFGILPMWAGYAVEGIFFGSLLPIVDYWRGISVGKVNLSSVLRAINAIMGVSFGIRRVEWSSSLQASGAWLLLDGIIWLLFDGSFSVFLLGFGIGLVTVITCYDDITHFAQLLYFIDFYFLGLLYFGKLGRYLNQN</sequence>
<dbReference type="PANTHER" id="PTHR15301:SF3">
    <property type="entry name" value="PROTEIN NSG1-RELATED"/>
    <property type="match status" value="1"/>
</dbReference>
<dbReference type="RefSeq" id="XP_003647583.1">
    <property type="nucleotide sequence ID" value="XM_003647535.1"/>
</dbReference>
<keyword evidence="9" id="KW-1185">Reference proteome</keyword>
<dbReference type="STRING" id="931890.G8JUI6"/>
<evidence type="ECO:0000256" key="1">
    <source>
        <dbReference type="ARBA" id="ARBA00004477"/>
    </source>
</evidence>
<dbReference type="Proteomes" id="UP000006790">
    <property type="component" value="Chromosome 6"/>
</dbReference>
<dbReference type="OMA" id="IEWSSFL"/>
<evidence type="ECO:0000313" key="8">
    <source>
        <dbReference type="EMBL" id="AET40766.1"/>
    </source>
</evidence>
<feature type="transmembrane region" description="Helical" evidence="7">
    <location>
        <begin position="145"/>
        <end position="165"/>
    </location>
</feature>
<dbReference type="Pfam" id="PF07281">
    <property type="entry name" value="INSIG"/>
    <property type="match status" value="1"/>
</dbReference>
<dbReference type="GO" id="GO:0005789">
    <property type="term" value="C:endoplasmic reticulum membrane"/>
    <property type="evidence" value="ECO:0007669"/>
    <property type="project" value="UniProtKB-SubCell"/>
</dbReference>
<accession>G8JUI6</accession>
<keyword evidence="5 7" id="KW-1133">Transmembrane helix</keyword>
<feature type="transmembrane region" description="Helical" evidence="7">
    <location>
        <begin position="88"/>
        <end position="106"/>
    </location>
</feature>
<keyword evidence="3 7" id="KW-0812">Transmembrane</keyword>
<dbReference type="PANTHER" id="PTHR15301">
    <property type="entry name" value="INSULIN-INDUCED GENE 1"/>
    <property type="match status" value="1"/>
</dbReference>